<feature type="compositionally biased region" description="Basic and acidic residues" evidence="1">
    <location>
        <begin position="255"/>
        <end position="264"/>
    </location>
</feature>
<gene>
    <name evidence="2" type="ORF">LTR84_002050</name>
</gene>
<dbReference type="AlphaFoldDB" id="A0AAV9NBH0"/>
<evidence type="ECO:0000313" key="2">
    <source>
        <dbReference type="EMBL" id="KAK5053076.1"/>
    </source>
</evidence>
<sequence length="890" mass="100529">MADKDGVKVQNNKDLFSQLLNLYWKAVAREVQNMILFYNECGELLNVNANELDPNAEIAGENFRKLFRIWTNVPNGTTKVDFEQVPLYKEALRFAKDHYDLQSPQDRFSRYLLQSSAFLDLDVVHEPAQLLFPSHEAGLPNVEQTKTSSNSLLNSLGGLWRGLVCSECSYLIRSPVFYECDNGCPFSPDPPLLIGRTMQTGRIVIDRAVAPEDVVRRLCLSCAVQESHQNICDVDHFSRKRLEPRQEKNVKRFRETISHEEDKRHRAQQGEKPSTRLLLNSLAGSRAWDIGQISSALKSLDTTALFEAYTQTLIKSSLGSTLDEALALVTPAGSFHLSLMFGPLIFEMGVPGTRGVLISPRPLPQLCSSTQAVLSLINSDQDADSIADMQECMDLYLHKKSQDLRILRSPRDVRSRRILGSVKRVYGGAFSGYFTNPDHRRLESSAIDTLREQAALCTFRAGSSTKGRQKKLSRLADKVVQALKPQLEREVGAQLNRLATLMMSKSTKMQWNVFNNCQMFVDRMLRGKDFEYTYPRFPKHLDNAKSRVYPRYLISFGDGLDGAIVNRQQSNSFVSTFCKNKRDQADLIEFIVSQFEKRLLSEEAASLPGSKIHEVAEYLRPWMTLLLEPSAPDSPNMARLSDATANLLWEMPRDTLSILQTHIFRPPSKYTNARSKALDQLEWLGNRLLVLRMLDEFASLAGGFGTALFEMFRNDQASVTGVIIPKSRVFGTIRADERVKVIGPRWFLSYFIIDPKNPQVAWLLDSPKSDLFFKEVNRALSKGWNKIACEMGGPEGDRKLLWALVATLGPVIEFWSATFRGATATFKEDLGISIMPQLGMVGDVIRILRSVTFGLIKKKLYGQEDWLAFNLGMGINVLQQSFKKTKTIRA</sequence>
<feature type="region of interest" description="Disordered" evidence="1">
    <location>
        <begin position="255"/>
        <end position="274"/>
    </location>
</feature>
<evidence type="ECO:0000313" key="3">
    <source>
        <dbReference type="Proteomes" id="UP001358417"/>
    </source>
</evidence>
<dbReference type="GeneID" id="89970262"/>
<organism evidence="2 3">
    <name type="scientific">Exophiala bonariae</name>
    <dbReference type="NCBI Taxonomy" id="1690606"/>
    <lineage>
        <taxon>Eukaryota</taxon>
        <taxon>Fungi</taxon>
        <taxon>Dikarya</taxon>
        <taxon>Ascomycota</taxon>
        <taxon>Pezizomycotina</taxon>
        <taxon>Eurotiomycetes</taxon>
        <taxon>Chaetothyriomycetidae</taxon>
        <taxon>Chaetothyriales</taxon>
        <taxon>Herpotrichiellaceae</taxon>
        <taxon>Exophiala</taxon>
    </lineage>
</organism>
<accession>A0AAV9NBH0</accession>
<proteinExistence type="predicted"/>
<evidence type="ECO:0000256" key="1">
    <source>
        <dbReference type="SAM" id="MobiDB-lite"/>
    </source>
</evidence>
<keyword evidence="3" id="KW-1185">Reference proteome</keyword>
<reference evidence="2 3" key="1">
    <citation type="submission" date="2023-08" db="EMBL/GenBank/DDBJ databases">
        <title>Black Yeasts Isolated from many extreme environments.</title>
        <authorList>
            <person name="Coleine C."/>
            <person name="Stajich J.E."/>
            <person name="Selbmann L."/>
        </authorList>
    </citation>
    <scope>NUCLEOTIDE SEQUENCE [LARGE SCALE GENOMIC DNA]</scope>
    <source>
        <strain evidence="2 3">CCFEE 5792</strain>
    </source>
</reference>
<name>A0AAV9NBH0_9EURO</name>
<dbReference type="Proteomes" id="UP001358417">
    <property type="component" value="Unassembled WGS sequence"/>
</dbReference>
<comment type="caution">
    <text evidence="2">The sequence shown here is derived from an EMBL/GenBank/DDBJ whole genome shotgun (WGS) entry which is preliminary data.</text>
</comment>
<dbReference type="RefSeq" id="XP_064706518.1">
    <property type="nucleotide sequence ID" value="XM_064845664.1"/>
</dbReference>
<protein>
    <submittedName>
        <fullName evidence="2">Uncharacterized protein</fullName>
    </submittedName>
</protein>
<dbReference type="EMBL" id="JAVRRD010000012">
    <property type="protein sequence ID" value="KAK5053076.1"/>
    <property type="molecule type" value="Genomic_DNA"/>
</dbReference>